<dbReference type="AlphaFoldDB" id="J3NSN3"/>
<reference evidence="4" key="5">
    <citation type="submission" date="2018-04" db="UniProtKB">
        <authorList>
            <consortium name="EnsemblFungi"/>
        </authorList>
    </citation>
    <scope>IDENTIFICATION</scope>
    <source>
        <strain evidence="4">R3-111a-1</strain>
    </source>
</reference>
<evidence type="ECO:0000313" key="5">
    <source>
        <dbReference type="Proteomes" id="UP000006039"/>
    </source>
</evidence>
<protein>
    <submittedName>
        <fullName evidence="3 4">Uncharacterized protein</fullName>
    </submittedName>
</protein>
<dbReference type="OrthoDB" id="4755094at2759"/>
<keyword evidence="1" id="KW-0175">Coiled coil</keyword>
<reference evidence="3" key="3">
    <citation type="submission" date="2010-09" db="EMBL/GenBank/DDBJ databases">
        <title>Annotation of Gaeumannomyces graminis var. tritici R3-111a-1.</title>
        <authorList>
            <consortium name="The Broad Institute Genome Sequencing Platform"/>
            <person name="Ma L.-J."/>
            <person name="Dead R."/>
            <person name="Young S.K."/>
            <person name="Zeng Q."/>
            <person name="Gargeya S."/>
            <person name="Fitzgerald M."/>
            <person name="Haas B."/>
            <person name="Abouelleil A."/>
            <person name="Alvarado L."/>
            <person name="Arachchi H.M."/>
            <person name="Berlin A."/>
            <person name="Brown A."/>
            <person name="Chapman S.B."/>
            <person name="Chen Z."/>
            <person name="Dunbar C."/>
            <person name="Freedman E."/>
            <person name="Gearin G."/>
            <person name="Gellesch M."/>
            <person name="Goldberg J."/>
            <person name="Griggs A."/>
            <person name="Gujja S."/>
            <person name="Heiman D."/>
            <person name="Howarth C."/>
            <person name="Larson L."/>
            <person name="Lui A."/>
            <person name="MacDonald P.J.P."/>
            <person name="Mehta T."/>
            <person name="Montmayeur A."/>
            <person name="Murphy C."/>
            <person name="Neiman D."/>
            <person name="Pearson M."/>
            <person name="Priest M."/>
            <person name="Roberts A."/>
            <person name="Saif S."/>
            <person name="Shea T."/>
            <person name="Shenoy N."/>
            <person name="Sisk P."/>
            <person name="Stolte C."/>
            <person name="Sykes S."/>
            <person name="Yandava C."/>
            <person name="Wortman J."/>
            <person name="Nusbaum C."/>
            <person name="Birren B."/>
        </authorList>
    </citation>
    <scope>NUCLEOTIDE SEQUENCE</scope>
    <source>
        <strain evidence="3">R3-111a-1</strain>
    </source>
</reference>
<proteinExistence type="predicted"/>
<feature type="compositionally biased region" description="Polar residues" evidence="2">
    <location>
        <begin position="37"/>
        <end position="47"/>
    </location>
</feature>
<dbReference type="eggNOG" id="ENOG502SVPQ">
    <property type="taxonomic scope" value="Eukaryota"/>
</dbReference>
<feature type="coiled-coil region" evidence="1">
    <location>
        <begin position="94"/>
        <end position="138"/>
    </location>
</feature>
<feature type="region of interest" description="Disordered" evidence="2">
    <location>
        <begin position="1"/>
        <end position="92"/>
    </location>
</feature>
<organism evidence="3">
    <name type="scientific">Gaeumannomyces tritici (strain R3-111a-1)</name>
    <name type="common">Wheat and barley take-all root rot fungus</name>
    <name type="synonym">Gaeumannomyces graminis var. tritici</name>
    <dbReference type="NCBI Taxonomy" id="644352"/>
    <lineage>
        <taxon>Eukaryota</taxon>
        <taxon>Fungi</taxon>
        <taxon>Dikarya</taxon>
        <taxon>Ascomycota</taxon>
        <taxon>Pezizomycotina</taxon>
        <taxon>Sordariomycetes</taxon>
        <taxon>Sordariomycetidae</taxon>
        <taxon>Magnaporthales</taxon>
        <taxon>Magnaporthaceae</taxon>
        <taxon>Gaeumannomyces</taxon>
    </lineage>
</organism>
<keyword evidence="5" id="KW-1185">Reference proteome</keyword>
<evidence type="ECO:0000313" key="4">
    <source>
        <dbReference type="EnsemblFungi" id="EJT79196"/>
    </source>
</evidence>
<dbReference type="RefSeq" id="XP_009220341.1">
    <property type="nucleotide sequence ID" value="XM_009222077.1"/>
</dbReference>
<evidence type="ECO:0000256" key="2">
    <source>
        <dbReference type="SAM" id="MobiDB-lite"/>
    </source>
</evidence>
<reference evidence="4" key="4">
    <citation type="journal article" date="2015" name="G3 (Bethesda)">
        <title>Genome sequences of three phytopathogenic species of the Magnaporthaceae family of fungi.</title>
        <authorList>
            <person name="Okagaki L.H."/>
            <person name="Nunes C.C."/>
            <person name="Sailsbery J."/>
            <person name="Clay B."/>
            <person name="Brown D."/>
            <person name="John T."/>
            <person name="Oh Y."/>
            <person name="Young N."/>
            <person name="Fitzgerald M."/>
            <person name="Haas B.J."/>
            <person name="Zeng Q."/>
            <person name="Young S."/>
            <person name="Adiconis X."/>
            <person name="Fan L."/>
            <person name="Levin J.Z."/>
            <person name="Mitchell T.K."/>
            <person name="Okubara P.A."/>
            <person name="Farman M.L."/>
            <person name="Kohn L.M."/>
            <person name="Birren B."/>
            <person name="Ma L.-J."/>
            <person name="Dean R.A."/>
        </authorList>
    </citation>
    <scope>NUCLEOTIDE SEQUENCE</scope>
    <source>
        <strain evidence="4">R3-111a-1</strain>
    </source>
</reference>
<reference evidence="5" key="1">
    <citation type="submission" date="2010-07" db="EMBL/GenBank/DDBJ databases">
        <title>The genome sequence of Gaeumannomyces graminis var. tritici strain R3-111a-1.</title>
        <authorList>
            <consortium name="The Broad Institute Genome Sequencing Platform"/>
            <person name="Ma L.-J."/>
            <person name="Dead R."/>
            <person name="Young S."/>
            <person name="Zeng Q."/>
            <person name="Koehrsen M."/>
            <person name="Alvarado L."/>
            <person name="Berlin A."/>
            <person name="Chapman S.B."/>
            <person name="Chen Z."/>
            <person name="Freedman E."/>
            <person name="Gellesch M."/>
            <person name="Goldberg J."/>
            <person name="Griggs A."/>
            <person name="Gujja S."/>
            <person name="Heilman E.R."/>
            <person name="Heiman D."/>
            <person name="Hepburn T."/>
            <person name="Howarth C."/>
            <person name="Jen D."/>
            <person name="Larson L."/>
            <person name="Mehta T."/>
            <person name="Neiman D."/>
            <person name="Pearson M."/>
            <person name="Roberts A."/>
            <person name="Saif S."/>
            <person name="Shea T."/>
            <person name="Shenoy N."/>
            <person name="Sisk P."/>
            <person name="Stolte C."/>
            <person name="Sykes S."/>
            <person name="Walk T."/>
            <person name="White J."/>
            <person name="Yandava C."/>
            <person name="Haas B."/>
            <person name="Nusbaum C."/>
            <person name="Birren B."/>
        </authorList>
    </citation>
    <scope>NUCLEOTIDE SEQUENCE [LARGE SCALE GENOMIC DNA]</scope>
    <source>
        <strain evidence="5">R3-111a-1</strain>
    </source>
</reference>
<evidence type="ECO:0000313" key="3">
    <source>
        <dbReference type="EMBL" id="EJT79196.1"/>
    </source>
</evidence>
<dbReference type="EMBL" id="GL385396">
    <property type="protein sequence ID" value="EJT79196.1"/>
    <property type="molecule type" value="Genomic_DNA"/>
</dbReference>
<accession>J3NSN3</accession>
<dbReference type="HOGENOM" id="CLU_616831_0_0_1"/>
<feature type="compositionally biased region" description="Basic and acidic residues" evidence="2">
    <location>
        <begin position="13"/>
        <end position="30"/>
    </location>
</feature>
<dbReference type="GeneID" id="20344741"/>
<feature type="compositionally biased region" description="Basic and acidic residues" evidence="2">
    <location>
        <begin position="64"/>
        <end position="92"/>
    </location>
</feature>
<reference evidence="3" key="2">
    <citation type="submission" date="2010-07" db="EMBL/GenBank/DDBJ databases">
        <authorList>
            <consortium name="The Broad Institute Genome Sequencing Platform"/>
            <consortium name="Broad Institute Genome Sequencing Center for Infectious Disease"/>
            <person name="Ma L.-J."/>
            <person name="Dead R."/>
            <person name="Young S."/>
            <person name="Zeng Q."/>
            <person name="Koehrsen M."/>
            <person name="Alvarado L."/>
            <person name="Berlin A."/>
            <person name="Chapman S.B."/>
            <person name="Chen Z."/>
            <person name="Freedman E."/>
            <person name="Gellesch M."/>
            <person name="Goldberg J."/>
            <person name="Griggs A."/>
            <person name="Gujja S."/>
            <person name="Heilman E.R."/>
            <person name="Heiman D."/>
            <person name="Hepburn T."/>
            <person name="Howarth C."/>
            <person name="Jen D."/>
            <person name="Larson L."/>
            <person name="Mehta T."/>
            <person name="Neiman D."/>
            <person name="Pearson M."/>
            <person name="Roberts A."/>
            <person name="Saif S."/>
            <person name="Shea T."/>
            <person name="Shenoy N."/>
            <person name="Sisk P."/>
            <person name="Stolte C."/>
            <person name="Sykes S."/>
            <person name="Walk T."/>
            <person name="White J."/>
            <person name="Yandava C."/>
            <person name="Haas B."/>
            <person name="Nusbaum C."/>
            <person name="Birren B."/>
        </authorList>
    </citation>
    <scope>NUCLEOTIDE SEQUENCE</scope>
    <source>
        <strain evidence="3">R3-111a-1</strain>
    </source>
</reference>
<name>J3NSN3_GAET3</name>
<dbReference type="EnsemblFungi" id="EJT79196">
    <property type="protein sequence ID" value="EJT79196"/>
    <property type="gene ID" value="GGTG_04283"/>
</dbReference>
<dbReference type="VEuPathDB" id="FungiDB:GGTG_04283"/>
<dbReference type="Proteomes" id="UP000006039">
    <property type="component" value="Unassembled WGS sequence"/>
</dbReference>
<sequence>MTDSPASPGHYKPSQDIEPHKTRDDVERPQADPNAIPTKQPSANLTEQPDAAGTVLESISARLKAKDDELKVKNDKPKPENEGKVEGDEQETTHKKLEAVEDELKATHKKLEAKEDELKAALKKLEAKDDELKATRDHVFRLQPLRADLTEDEAIGSYTRLHQAVVYLVRSRLKPVLEALKGGRLLSCRPVPDQAEAFKDLIKDAAKKHLQLAGADEYHVIAVVMEFLHREVFKKPFGFVSENEMDVLSDAFGLLVELRKENSYCEDWKKEAFAAFASNPDRKNTQEHIKTVAKKLCLVLSAVFDLPNSAQPTKKTMRAEARKSLLDSVRDDIVAPAVKLASTLELATSVYTVQWPTGDPTRELGPHHCFDLATGTKAVAPEAAPTSTAAGGALPPKLMLPPPVHCEHGYFFEVAPALIVRSVYWPGGHTHAEARTLCAATGKE</sequence>
<gene>
    <name evidence="4" type="primary">20344741</name>
    <name evidence="3" type="ORF">GGTG_04283</name>
</gene>
<evidence type="ECO:0000256" key="1">
    <source>
        <dbReference type="SAM" id="Coils"/>
    </source>
</evidence>